<sequence>MLIDGDSASASEIVAGALQDHGRAVVIGQPSFGKGSVQTIFELPGERALKLTIARYYTPMGRSIQNVGIIPDIWLQPVSKGDSNENLFGPFRYKNERFLRNHLTVEEHPTDKPDSFRQPITKAYYLTENSLDQDSDSKKHDPELDLALKIFEKVRKTYGNQIPDGTGRASHWLGLAGPTIKATADAADRSSIQWLKEKHKIDWQANGASKFDPRLDLTLDESTAQGVESGSDWTFRWKLKNHEDVDLNRISIFVRSESPGFETKEFLVGQVKARGQTQGEIRIPIPSHWEEGPLQLRIGAAIEAWPAPESVADFLLQIRARPVADLTADVQLMDDVAGQISGALECKESGQVKVVVTNKGQVAAKSLRVHLVNLAGSQVLLEEAEAEIESIDPGQSKTFEVKISAGKTVYTSEIGLGLMVESSSLKMPYRHRFAIRSVPNGTLSAKDSPIFSH</sequence>
<evidence type="ECO:0000313" key="5">
    <source>
        <dbReference type="EMBL" id="TWW09014.1"/>
    </source>
</evidence>
<protein>
    <submittedName>
        <fullName evidence="5">Peptidase S41</fullName>
    </submittedName>
</protein>
<dbReference type="GO" id="GO:0030288">
    <property type="term" value="C:outer membrane-bounded periplasmic space"/>
    <property type="evidence" value="ECO:0007669"/>
    <property type="project" value="TreeGrafter"/>
</dbReference>
<organism evidence="5 6">
    <name type="scientific">Planctomyces bekefii</name>
    <dbReference type="NCBI Taxonomy" id="1653850"/>
    <lineage>
        <taxon>Bacteria</taxon>
        <taxon>Pseudomonadati</taxon>
        <taxon>Planctomycetota</taxon>
        <taxon>Planctomycetia</taxon>
        <taxon>Planctomycetales</taxon>
        <taxon>Planctomycetaceae</taxon>
        <taxon>Planctomyces</taxon>
    </lineage>
</organism>
<accession>A0A5C6M7C5</accession>
<evidence type="ECO:0000256" key="3">
    <source>
        <dbReference type="ARBA" id="ARBA00022825"/>
    </source>
</evidence>
<dbReference type="Gene3D" id="3.90.226.10">
    <property type="entry name" value="2-enoyl-CoA Hydratase, Chain A, domain 1"/>
    <property type="match status" value="1"/>
</dbReference>
<keyword evidence="1" id="KW-0645">Protease</keyword>
<keyword evidence="6" id="KW-1185">Reference proteome</keyword>
<dbReference type="SUPFAM" id="SSF52096">
    <property type="entry name" value="ClpP/crotonase"/>
    <property type="match status" value="1"/>
</dbReference>
<dbReference type="GO" id="GO:0006508">
    <property type="term" value="P:proteolysis"/>
    <property type="evidence" value="ECO:0007669"/>
    <property type="project" value="UniProtKB-KW"/>
</dbReference>
<dbReference type="EMBL" id="SRHE01000417">
    <property type="protein sequence ID" value="TWW09014.1"/>
    <property type="molecule type" value="Genomic_DNA"/>
</dbReference>
<keyword evidence="3" id="KW-0720">Serine protease</keyword>
<dbReference type="InterPro" id="IPR029045">
    <property type="entry name" value="ClpP/crotonase-like_dom_sf"/>
</dbReference>
<reference evidence="5 6" key="1">
    <citation type="submission" date="2019-08" db="EMBL/GenBank/DDBJ databases">
        <title>100 year-old enigma solved: identification of Planctomyces bekefii, the type genus and species of the phylum Planctomycetes.</title>
        <authorList>
            <person name="Svetlana D.N."/>
            <person name="Overmann J."/>
        </authorList>
    </citation>
    <scope>NUCLEOTIDE SEQUENCE [LARGE SCALE GENOMIC DNA]</scope>
    <source>
        <strain evidence="5">Phe10_nw2017</strain>
    </source>
</reference>
<evidence type="ECO:0000259" key="4">
    <source>
        <dbReference type="Pfam" id="PF03572"/>
    </source>
</evidence>
<name>A0A5C6M7C5_9PLAN</name>
<dbReference type="AlphaFoldDB" id="A0A5C6M7C5"/>
<evidence type="ECO:0000313" key="6">
    <source>
        <dbReference type="Proteomes" id="UP000321083"/>
    </source>
</evidence>
<evidence type="ECO:0000256" key="2">
    <source>
        <dbReference type="ARBA" id="ARBA00022801"/>
    </source>
</evidence>
<evidence type="ECO:0000256" key="1">
    <source>
        <dbReference type="ARBA" id="ARBA00022670"/>
    </source>
</evidence>
<keyword evidence="2" id="KW-0378">Hydrolase</keyword>
<gene>
    <name evidence="5" type="ORF">E3A20_18540</name>
</gene>
<dbReference type="CDD" id="cd07560">
    <property type="entry name" value="Peptidase_S41_CPP"/>
    <property type="match status" value="1"/>
</dbReference>
<dbReference type="PANTHER" id="PTHR32060">
    <property type="entry name" value="TAIL-SPECIFIC PROTEASE"/>
    <property type="match status" value="1"/>
</dbReference>
<dbReference type="GO" id="GO:0007165">
    <property type="term" value="P:signal transduction"/>
    <property type="evidence" value="ECO:0007669"/>
    <property type="project" value="TreeGrafter"/>
</dbReference>
<dbReference type="Pfam" id="PF03572">
    <property type="entry name" value="Peptidase_S41"/>
    <property type="match status" value="1"/>
</dbReference>
<dbReference type="GO" id="GO:0008236">
    <property type="term" value="F:serine-type peptidase activity"/>
    <property type="evidence" value="ECO:0007669"/>
    <property type="project" value="UniProtKB-KW"/>
</dbReference>
<dbReference type="PANTHER" id="PTHR32060:SF30">
    <property type="entry name" value="CARBOXY-TERMINAL PROCESSING PROTEASE CTPA"/>
    <property type="match status" value="1"/>
</dbReference>
<reference evidence="5 6" key="2">
    <citation type="submission" date="2019-08" db="EMBL/GenBank/DDBJ databases">
        <authorList>
            <person name="Henke P."/>
        </authorList>
    </citation>
    <scope>NUCLEOTIDE SEQUENCE [LARGE SCALE GENOMIC DNA]</scope>
    <source>
        <strain evidence="5">Phe10_nw2017</strain>
    </source>
</reference>
<comment type="caution">
    <text evidence="5">The sequence shown here is derived from an EMBL/GenBank/DDBJ whole genome shotgun (WGS) entry which is preliminary data.</text>
</comment>
<dbReference type="GO" id="GO:0004175">
    <property type="term" value="F:endopeptidase activity"/>
    <property type="evidence" value="ECO:0007669"/>
    <property type="project" value="TreeGrafter"/>
</dbReference>
<feature type="domain" description="Tail specific protease" evidence="4">
    <location>
        <begin position="1"/>
        <end position="73"/>
    </location>
</feature>
<proteinExistence type="predicted"/>
<dbReference type="InterPro" id="IPR004447">
    <property type="entry name" value="Peptidase_S41A"/>
</dbReference>
<dbReference type="Proteomes" id="UP000321083">
    <property type="component" value="Unassembled WGS sequence"/>
</dbReference>
<dbReference type="InterPro" id="IPR005151">
    <property type="entry name" value="Tail-specific_protease"/>
</dbReference>